<proteinExistence type="predicted"/>
<dbReference type="EMBL" id="RCHU02000004">
    <property type="protein sequence ID" value="KAL3597036.1"/>
    <property type="molecule type" value="Genomic_DNA"/>
</dbReference>
<protein>
    <submittedName>
        <fullName evidence="1">Uncharacterized protein</fullName>
    </submittedName>
</protein>
<name>A0ACC4CHN4_POPAL</name>
<dbReference type="Proteomes" id="UP000309997">
    <property type="component" value="Unassembled WGS sequence"/>
</dbReference>
<reference evidence="1 2" key="1">
    <citation type="journal article" date="2024" name="Plant Biotechnol. J.">
        <title>Genome and CRISPR/Cas9 system of a widespread forest tree (Populus alba) in the world.</title>
        <authorList>
            <person name="Liu Y.J."/>
            <person name="Jiang P.F."/>
            <person name="Han X.M."/>
            <person name="Li X.Y."/>
            <person name="Wang H.M."/>
            <person name="Wang Y.J."/>
            <person name="Wang X.X."/>
            <person name="Zeng Q.Y."/>
        </authorList>
    </citation>
    <scope>NUCLEOTIDE SEQUENCE [LARGE SCALE GENOMIC DNA]</scope>
    <source>
        <strain evidence="2">cv. PAL-ZL1</strain>
    </source>
</reference>
<evidence type="ECO:0000313" key="2">
    <source>
        <dbReference type="Proteomes" id="UP000309997"/>
    </source>
</evidence>
<comment type="caution">
    <text evidence="1">The sequence shown here is derived from an EMBL/GenBank/DDBJ whole genome shotgun (WGS) entry which is preliminary data.</text>
</comment>
<keyword evidence="2" id="KW-1185">Reference proteome</keyword>
<sequence>MHGIEEEEDDKRTLLRFIYDRDVKKHHLLSLCFLLLFLEEKKKGGFCRVSHVLLFALILLFSGIASITINLFLGWELMHGPLVLSDMVIPQDDLVLLVTSGVKDPCCLEVRDIRMSQNVGVKVCPPRPRCDFEPIISQAPLEELHGLVLAKTSEYRNSKSKKSSKAQAQCSKKNGTLSAFCNSCGLICTPYNVQKTGLSLEKKSRPVRIVRFSRLRS</sequence>
<gene>
    <name evidence="1" type="ORF">D5086_008673</name>
</gene>
<evidence type="ECO:0000313" key="1">
    <source>
        <dbReference type="EMBL" id="KAL3597036.1"/>
    </source>
</evidence>
<organism evidence="1 2">
    <name type="scientific">Populus alba</name>
    <name type="common">White poplar</name>
    <dbReference type="NCBI Taxonomy" id="43335"/>
    <lineage>
        <taxon>Eukaryota</taxon>
        <taxon>Viridiplantae</taxon>
        <taxon>Streptophyta</taxon>
        <taxon>Embryophyta</taxon>
        <taxon>Tracheophyta</taxon>
        <taxon>Spermatophyta</taxon>
        <taxon>Magnoliopsida</taxon>
        <taxon>eudicotyledons</taxon>
        <taxon>Gunneridae</taxon>
        <taxon>Pentapetalae</taxon>
        <taxon>rosids</taxon>
        <taxon>fabids</taxon>
        <taxon>Malpighiales</taxon>
        <taxon>Salicaceae</taxon>
        <taxon>Saliceae</taxon>
        <taxon>Populus</taxon>
    </lineage>
</organism>
<accession>A0ACC4CHN4</accession>